<dbReference type="AlphaFoldDB" id="A0A2U3MX99"/>
<dbReference type="Proteomes" id="UP000245974">
    <property type="component" value="Unassembled WGS sequence"/>
</dbReference>
<reference evidence="2" key="1">
    <citation type="submission" date="2018-03" db="EMBL/GenBank/DDBJ databases">
        <authorList>
            <person name="Blom J."/>
        </authorList>
    </citation>
    <scope>NUCLEOTIDE SEQUENCE [LARGE SCALE GENOMIC DNA]</scope>
    <source>
        <strain evidence="2">KPC-SM-21</strain>
    </source>
</reference>
<dbReference type="OrthoDB" id="9778934at2"/>
<organism evidence="1 2">
    <name type="scientific">Acinetobacter stercoris</name>
    <dbReference type="NCBI Taxonomy" id="2126983"/>
    <lineage>
        <taxon>Bacteria</taxon>
        <taxon>Pseudomonadati</taxon>
        <taxon>Pseudomonadota</taxon>
        <taxon>Gammaproteobacteria</taxon>
        <taxon>Moraxellales</taxon>
        <taxon>Moraxellaceae</taxon>
        <taxon>Acinetobacter</taxon>
    </lineage>
</organism>
<dbReference type="RefSeq" id="WP_121973558.1">
    <property type="nucleotide sequence ID" value="NZ_OOGT01000040.1"/>
</dbReference>
<protein>
    <submittedName>
        <fullName evidence="1">Copper resistance protein B</fullName>
    </submittedName>
</protein>
<dbReference type="GO" id="GO:0005507">
    <property type="term" value="F:copper ion binding"/>
    <property type="evidence" value="ECO:0007669"/>
    <property type="project" value="InterPro"/>
</dbReference>
<dbReference type="InterPro" id="IPR007939">
    <property type="entry name" value="Cu-R_B_prcur"/>
</dbReference>
<proteinExistence type="predicted"/>
<accession>A0A2U3MX99</accession>
<evidence type="ECO:0000313" key="1">
    <source>
        <dbReference type="EMBL" id="SPL70056.1"/>
    </source>
</evidence>
<evidence type="ECO:0000313" key="2">
    <source>
        <dbReference type="Proteomes" id="UP000245974"/>
    </source>
</evidence>
<gene>
    <name evidence="1" type="primary">copB</name>
    <name evidence="1" type="ORF">KPC_1234</name>
</gene>
<dbReference type="Pfam" id="PF05275">
    <property type="entry name" value="CopB"/>
    <property type="match status" value="1"/>
</dbReference>
<dbReference type="InParanoid" id="A0A2U3MX99"/>
<sequence>MHITDLFSKTVLFSGMLMLNSIATAHDNHHMMNIPIVSSSSASHIPDVDMTNQPEQQIHSDHAQHLNEQVDQSGSIHEHMKDHGGQIVHSTVLENKWMMNDDGDGELKSRLKSWIGTDENKLFLSGHLGKAESTQEHYDISALYSRKISDFWDIQTGVRYRNDQHKVKDKQQVDAQLGILGLAPYYFETEGYLYISDDEQISMSLEMERDILFTQKFIAMPYLDAEVIFSDHSKYAKKTGLANLQAGIQTRYEITKKVMPFIDIAYSYENGLKQTNWQAETKSASGLVYGAGITFKF</sequence>
<dbReference type="GO" id="GO:0009279">
    <property type="term" value="C:cell outer membrane"/>
    <property type="evidence" value="ECO:0007669"/>
    <property type="project" value="InterPro"/>
</dbReference>
<keyword evidence="2" id="KW-1185">Reference proteome</keyword>
<name>A0A2U3MX99_9GAMM</name>
<dbReference type="EMBL" id="OOGT01000040">
    <property type="protein sequence ID" value="SPL70056.1"/>
    <property type="molecule type" value="Genomic_DNA"/>
</dbReference>
<dbReference type="GO" id="GO:0006878">
    <property type="term" value="P:intracellular copper ion homeostasis"/>
    <property type="evidence" value="ECO:0007669"/>
    <property type="project" value="InterPro"/>
</dbReference>